<dbReference type="EMBL" id="SRMB01000001">
    <property type="protein sequence ID" value="TGE28760.1"/>
    <property type="molecule type" value="Genomic_DNA"/>
</dbReference>
<organism evidence="1 2">
    <name type="scientific">Hymenobacter metallicola</name>
    <dbReference type="NCBI Taxonomy" id="2563114"/>
    <lineage>
        <taxon>Bacteria</taxon>
        <taxon>Pseudomonadati</taxon>
        <taxon>Bacteroidota</taxon>
        <taxon>Cytophagia</taxon>
        <taxon>Cytophagales</taxon>
        <taxon>Hymenobacteraceae</taxon>
        <taxon>Hymenobacter</taxon>
    </lineage>
</organism>
<evidence type="ECO:0000313" key="2">
    <source>
        <dbReference type="Proteomes" id="UP000298471"/>
    </source>
</evidence>
<sequence>MAQFVSSRWVGNRWPSIEIEPVETFMFQCLLAHLAAMYHFPLPPLIDILDGYVTDFKLLGSDATLRLDNWSLSLACTSEAVRDQILTELQALPPDFFG</sequence>
<protein>
    <submittedName>
        <fullName evidence="1">Uncharacterized protein</fullName>
    </submittedName>
</protein>
<name>A0A4Z0QFG3_9BACT</name>
<dbReference type="RefSeq" id="WP_167856282.1">
    <property type="nucleotide sequence ID" value="NZ_SRMB01000001.1"/>
</dbReference>
<reference evidence="1 2" key="1">
    <citation type="submission" date="2019-04" db="EMBL/GenBank/DDBJ databases">
        <authorList>
            <person name="Feng G."/>
            <person name="Zhang J."/>
            <person name="Zhu H."/>
        </authorList>
    </citation>
    <scope>NUCLEOTIDE SEQUENCE [LARGE SCALE GENOMIC DNA]</scope>
    <source>
        <strain evidence="1 2">9PBR-1</strain>
    </source>
</reference>
<proteinExistence type="predicted"/>
<dbReference type="AlphaFoldDB" id="A0A4Z0QFG3"/>
<dbReference type="Proteomes" id="UP000298471">
    <property type="component" value="Unassembled WGS sequence"/>
</dbReference>
<evidence type="ECO:0000313" key="1">
    <source>
        <dbReference type="EMBL" id="TGE28760.1"/>
    </source>
</evidence>
<gene>
    <name evidence="1" type="ORF">E5K02_04665</name>
</gene>
<comment type="caution">
    <text evidence="1">The sequence shown here is derived from an EMBL/GenBank/DDBJ whole genome shotgun (WGS) entry which is preliminary data.</text>
</comment>
<keyword evidence="2" id="KW-1185">Reference proteome</keyword>
<accession>A0A4Z0QFG3</accession>